<evidence type="ECO:0000256" key="1">
    <source>
        <dbReference type="SAM" id="MobiDB-lite"/>
    </source>
</evidence>
<feature type="compositionally biased region" description="Basic and acidic residues" evidence="1">
    <location>
        <begin position="904"/>
        <end position="916"/>
    </location>
</feature>
<feature type="compositionally biased region" description="Polar residues" evidence="1">
    <location>
        <begin position="488"/>
        <end position="497"/>
    </location>
</feature>
<dbReference type="EMBL" id="VDMD01000008">
    <property type="protein sequence ID" value="TRM63989.1"/>
    <property type="molecule type" value="Genomic_DNA"/>
</dbReference>
<proteinExistence type="predicted"/>
<feature type="compositionally biased region" description="Polar residues" evidence="1">
    <location>
        <begin position="326"/>
        <end position="364"/>
    </location>
</feature>
<feature type="compositionally biased region" description="Pro residues" evidence="1">
    <location>
        <begin position="683"/>
        <end position="699"/>
    </location>
</feature>
<protein>
    <recommendedName>
        <fullName evidence="4">PH domain-containing protein</fullName>
    </recommendedName>
</protein>
<dbReference type="STRING" id="97359.A0A550CGR6"/>
<dbReference type="Proteomes" id="UP000320762">
    <property type="component" value="Unassembled WGS sequence"/>
</dbReference>
<feature type="compositionally biased region" description="Low complexity" evidence="1">
    <location>
        <begin position="753"/>
        <end position="766"/>
    </location>
</feature>
<dbReference type="AlphaFoldDB" id="A0A550CGR6"/>
<feature type="compositionally biased region" description="Polar residues" evidence="1">
    <location>
        <begin position="391"/>
        <end position="406"/>
    </location>
</feature>
<accession>A0A550CGR6</accession>
<feature type="compositionally biased region" description="Pro residues" evidence="1">
    <location>
        <begin position="732"/>
        <end position="742"/>
    </location>
</feature>
<gene>
    <name evidence="2" type="ORF">BD626DRAFT_401549</name>
</gene>
<feature type="region of interest" description="Disordered" evidence="1">
    <location>
        <begin position="313"/>
        <end position="415"/>
    </location>
</feature>
<sequence>MRQQPLRAPPMVIPGVIEISAPRLDEEIEERDRLREAAAQSIGISAELLQEEANLSNSLDMSSEAEDFDDSQYGDISAPFSSGNPAPLWDGLPRPAPAHRHSYSNPLPAPVSNIPAFPTSRKALTTCDSHIIVLSATFPKYHSSSRIFAISRHWKTRYILLTSPVPPEPMPSMSPTRSRHTHVPLPSYLHVFRSPAPEERELERLEVNEDSVVFVADEDIGGRKNVIKIAGKHAGGEGDNGKESEGPPKAETMWLLHAVNVEVKQTWIGGIKSVILAQRSVRAGLPQSAFGETNEPRGDMDVMLSMRVRSHLASGPIPEHPPQPRSPTLSDTFSSTPRPFSEPEASSVSSLHSMSQRSLRSNMQPAPPGTPKSASTVSALKGLFTRPRSPSVDSGVSQYTTNSGPTESRDEDSFGVMGNNLLSMSLARRSRLPEMAGSGTPSIGAQSLGLDRKISERQSAIWTGPGASSSAQVAARATRPMSAYAAPSGSNGFSVQLQPPPRKRLTTTGLPAPAPAPQPEHEATASEQGTSAPLLAGFSFGSPVQRPRQPSVGSVSTLATTMSEGASPMDGGSSPSTKRSSRRWSTQGSLPKRLTPPSGPPPAAPTFHDQASPSSRLQPHPYAAAVERSPSRASQGRASLESHVSRNYSKRASCSSAFSISSALSNGSYVHAGQASHRTSMSMPPPRPPPSFALPPPPGQETSSIHEAASASRTSFRDSVTQRSFRLSLGAPKPPPAATLPPRPDERPRAARRPSSSGGQPSLLPQQQPPPIGPLPPTPDTATPARSLKQRLRILSAPVMPATPLPSPPPEEDVKPTRRRPTTMSVVTTRPIPDLGATPPATPIAEKIVQNQNDPSFLQMYAPLSPVSPGLKFHSPSPVSEEDPVMISLSPPPRRGSKYLGVRAQERSESEKPKEDTVDEKEREEDCESKRTMFLSPHGSVISLGIVST</sequence>
<feature type="region of interest" description="Disordered" evidence="1">
    <location>
        <begin position="872"/>
        <end position="933"/>
    </location>
</feature>
<feature type="compositionally biased region" description="Pro residues" evidence="1">
    <location>
        <begin position="767"/>
        <end position="779"/>
    </location>
</feature>
<reference evidence="2 3" key="1">
    <citation type="journal article" date="2019" name="New Phytol.">
        <title>Comparative genomics reveals unique wood-decay strategies and fruiting body development in the Schizophyllaceae.</title>
        <authorList>
            <person name="Almasi E."/>
            <person name="Sahu N."/>
            <person name="Krizsan K."/>
            <person name="Balint B."/>
            <person name="Kovacs G.M."/>
            <person name="Kiss B."/>
            <person name="Cseklye J."/>
            <person name="Drula E."/>
            <person name="Henrissat B."/>
            <person name="Nagy I."/>
            <person name="Chovatia M."/>
            <person name="Adam C."/>
            <person name="LaButti K."/>
            <person name="Lipzen A."/>
            <person name="Riley R."/>
            <person name="Grigoriev I.V."/>
            <person name="Nagy L.G."/>
        </authorList>
    </citation>
    <scope>NUCLEOTIDE SEQUENCE [LARGE SCALE GENOMIC DNA]</scope>
    <source>
        <strain evidence="2 3">NL-1724</strain>
    </source>
</reference>
<keyword evidence="3" id="KW-1185">Reference proteome</keyword>
<evidence type="ECO:0000313" key="3">
    <source>
        <dbReference type="Proteomes" id="UP000320762"/>
    </source>
</evidence>
<feature type="compositionally biased region" description="Polar residues" evidence="1">
    <location>
        <begin position="573"/>
        <end position="589"/>
    </location>
</feature>
<name>A0A550CGR6_9AGAR</name>
<feature type="region of interest" description="Disordered" evidence="1">
    <location>
        <begin position="480"/>
        <end position="652"/>
    </location>
</feature>
<evidence type="ECO:0008006" key="4">
    <source>
        <dbReference type="Google" id="ProtNLM"/>
    </source>
</evidence>
<evidence type="ECO:0000313" key="2">
    <source>
        <dbReference type="EMBL" id="TRM63989.1"/>
    </source>
</evidence>
<feature type="region of interest" description="Disordered" evidence="1">
    <location>
        <begin position="57"/>
        <end position="80"/>
    </location>
</feature>
<dbReference type="OrthoDB" id="3256387at2759"/>
<feature type="compositionally biased region" description="Acidic residues" evidence="1">
    <location>
        <begin position="63"/>
        <end position="72"/>
    </location>
</feature>
<feature type="compositionally biased region" description="Polar residues" evidence="1">
    <location>
        <begin position="700"/>
        <end position="725"/>
    </location>
</feature>
<feature type="compositionally biased region" description="Polar residues" evidence="1">
    <location>
        <begin position="551"/>
        <end position="564"/>
    </location>
</feature>
<comment type="caution">
    <text evidence="2">The sequence shown here is derived from an EMBL/GenBank/DDBJ whole genome shotgun (WGS) entry which is preliminary data.</text>
</comment>
<feature type="region of interest" description="Disordered" evidence="1">
    <location>
        <begin position="671"/>
        <end position="841"/>
    </location>
</feature>
<organism evidence="2 3">
    <name type="scientific">Schizophyllum amplum</name>
    <dbReference type="NCBI Taxonomy" id="97359"/>
    <lineage>
        <taxon>Eukaryota</taxon>
        <taxon>Fungi</taxon>
        <taxon>Dikarya</taxon>
        <taxon>Basidiomycota</taxon>
        <taxon>Agaricomycotina</taxon>
        <taxon>Agaricomycetes</taxon>
        <taxon>Agaricomycetidae</taxon>
        <taxon>Agaricales</taxon>
        <taxon>Schizophyllaceae</taxon>
        <taxon>Schizophyllum</taxon>
    </lineage>
</organism>
<feature type="compositionally biased region" description="Acidic residues" evidence="1">
    <location>
        <begin position="917"/>
        <end position="927"/>
    </location>
</feature>